<organism evidence="2">
    <name type="scientific">Triticum aestivum</name>
    <name type="common">Wheat</name>
    <dbReference type="NCBI Taxonomy" id="4565"/>
    <lineage>
        <taxon>Eukaryota</taxon>
        <taxon>Viridiplantae</taxon>
        <taxon>Streptophyta</taxon>
        <taxon>Embryophyta</taxon>
        <taxon>Tracheophyta</taxon>
        <taxon>Spermatophyta</taxon>
        <taxon>Magnoliopsida</taxon>
        <taxon>Liliopsida</taxon>
        <taxon>Poales</taxon>
        <taxon>Poaceae</taxon>
        <taxon>BOP clade</taxon>
        <taxon>Pooideae</taxon>
        <taxon>Triticodae</taxon>
        <taxon>Triticeae</taxon>
        <taxon>Triticinae</taxon>
        <taxon>Triticum</taxon>
    </lineage>
</organism>
<dbReference type="Gramene" id="TraesWEE_scaffold_095008_01G000100.1">
    <property type="protein sequence ID" value="TraesWEE_scaffold_095008_01G000100.1"/>
    <property type="gene ID" value="TraesWEE_scaffold_095008_01G000100"/>
</dbReference>
<dbReference type="Gene3D" id="2.40.50.140">
    <property type="entry name" value="Nucleic acid-binding proteins"/>
    <property type="match status" value="1"/>
</dbReference>
<dbReference type="Gramene" id="TraesARI3B03G01711240.1">
    <property type="protein sequence ID" value="TraesARI3B03G01711240.1"/>
    <property type="gene ID" value="TraesARI3B03G01711240"/>
</dbReference>
<dbReference type="PANTHER" id="PTHR31472">
    <property type="entry name" value="OS05G0244600 PROTEIN"/>
    <property type="match status" value="1"/>
</dbReference>
<dbReference type="AlphaFoldDB" id="A0A077S3H3"/>
<dbReference type="Gramene" id="TraesSTA3B03G01673690.1">
    <property type="protein sequence ID" value="TraesSTA3B03G01673690.1"/>
    <property type="gene ID" value="TraesSTA3B03G01673690"/>
</dbReference>
<dbReference type="Gramene" id="TraesRN3B0100832800.1">
    <property type="protein sequence ID" value="TraesRN3B0100832800.1"/>
    <property type="gene ID" value="TraesRN3B0100832800"/>
</dbReference>
<dbReference type="EnsemblPlants" id="TraesCS3B02G327300.1">
    <property type="protein sequence ID" value="TraesCS3B02G327300.1"/>
    <property type="gene ID" value="TraesCS3B02G327300"/>
</dbReference>
<keyword evidence="3" id="KW-1185">Reference proteome</keyword>
<dbReference type="Gramene" id="TraesNOR3B03G01706360.1">
    <property type="protein sequence ID" value="TraesNOR3B03G01706360.1"/>
    <property type="gene ID" value="TraesNOR3B03G01706360"/>
</dbReference>
<protein>
    <recommendedName>
        <fullName evidence="1">Single-stranded DNA binding protein Ssb-like OB fold domain-containing protein</fullName>
    </recommendedName>
</protein>
<proteinExistence type="predicted"/>
<sequence length="106" mass="11772">MATAAAERTPVFMVVGDLRPGTSTGHTLLLKVLSSKDQDRDQDRVDMLKPGNTVILWDAKLGMPKGIMKLAVDKRGLVEVTEPASFDVKEDNNFSLVEYEYVQVYV</sequence>
<dbReference type="HOGENOM" id="CLU_110881_0_0_1"/>
<dbReference type="Gramene" id="TraesCS3B02G327300.1">
    <property type="protein sequence ID" value="TraesCS3B02G327300.1"/>
    <property type="gene ID" value="TraesCS3B02G327300"/>
</dbReference>
<dbReference type="Pfam" id="PF21473">
    <property type="entry name" value="OB_Ssb-like"/>
    <property type="match status" value="1"/>
</dbReference>
<dbReference type="STRING" id="4565.A0A077S3H3"/>
<evidence type="ECO:0000313" key="2">
    <source>
        <dbReference type="EnsemblPlants" id="TraesCS3B02G327300.1"/>
    </source>
</evidence>
<dbReference type="InterPro" id="IPR012340">
    <property type="entry name" value="NA-bd_OB-fold"/>
</dbReference>
<feature type="domain" description="Single-stranded DNA binding protein Ssb-like OB fold" evidence="1">
    <location>
        <begin position="42"/>
        <end position="80"/>
    </location>
</feature>
<dbReference type="OMA" id="KIFDIMT"/>
<reference evidence="2" key="2">
    <citation type="submission" date="2018-10" db="UniProtKB">
        <authorList>
            <consortium name="EnsemblPlants"/>
        </authorList>
    </citation>
    <scope>IDENTIFICATION</scope>
</reference>
<dbReference type="Gramene" id="TraesLAC3B03G01625020.1">
    <property type="protein sequence ID" value="TraesLAC3B03G01625020.1"/>
    <property type="gene ID" value="TraesLAC3B03G01625020"/>
</dbReference>
<name>A0A077S3H3_WHEAT</name>
<evidence type="ECO:0000313" key="3">
    <source>
        <dbReference type="Proteomes" id="UP000019116"/>
    </source>
</evidence>
<dbReference type="SMR" id="A0A077S3H3"/>
<accession>A0A077S3H3</accession>
<reference evidence="2" key="1">
    <citation type="submission" date="2018-08" db="EMBL/GenBank/DDBJ databases">
        <authorList>
            <person name="Rossello M."/>
        </authorList>
    </citation>
    <scope>NUCLEOTIDE SEQUENCE [LARGE SCALE GENOMIC DNA]</scope>
    <source>
        <strain evidence="2">cv. Chinese Spring</strain>
    </source>
</reference>
<dbReference type="Proteomes" id="UP000019116">
    <property type="component" value="Chromosome 3B"/>
</dbReference>
<dbReference type="Gramene" id="TraesCS3B03G0834300.1">
    <property type="protein sequence ID" value="TraesCS3B03G0834300.1.CDS"/>
    <property type="gene ID" value="TraesCS3B03G0834300"/>
</dbReference>
<dbReference type="InterPro" id="IPR048970">
    <property type="entry name" value="OB_Ssb-like"/>
</dbReference>
<dbReference type="Gramene" id="TraesCLE_scaffold_091456_01G000100.1">
    <property type="protein sequence ID" value="TraesCLE_scaffold_091456_01G000100.1"/>
    <property type="gene ID" value="TraesCLE_scaffold_091456_01G000100"/>
</dbReference>
<dbReference type="Gramene" id="TraesROB_scaffold_054433_01G000100.1">
    <property type="protein sequence ID" value="TraesROB_scaffold_054433_01G000100.1"/>
    <property type="gene ID" value="TraesROB_scaffold_054433_01G000100"/>
</dbReference>
<dbReference type="SUPFAM" id="SSF50249">
    <property type="entry name" value="Nucleic acid-binding proteins"/>
    <property type="match status" value="1"/>
</dbReference>
<evidence type="ECO:0000259" key="1">
    <source>
        <dbReference type="Pfam" id="PF21473"/>
    </source>
</evidence>
<dbReference type="OrthoDB" id="591239at2759"/>
<dbReference type="PANTHER" id="PTHR31472:SF8">
    <property type="entry name" value="EXPRESSED PROTEIN"/>
    <property type="match status" value="1"/>
</dbReference>